<dbReference type="EMBL" id="BART01019263">
    <property type="protein sequence ID" value="GAG83965.1"/>
    <property type="molecule type" value="Genomic_DNA"/>
</dbReference>
<reference evidence="1" key="1">
    <citation type="journal article" date="2014" name="Front. Microbiol.">
        <title>High frequency of phylogenetically diverse reductive dehalogenase-homologous genes in deep subseafloor sedimentary metagenomes.</title>
        <authorList>
            <person name="Kawai M."/>
            <person name="Futagami T."/>
            <person name="Toyoda A."/>
            <person name="Takaki Y."/>
            <person name="Nishi S."/>
            <person name="Hori S."/>
            <person name="Arai W."/>
            <person name="Tsubouchi T."/>
            <person name="Morono Y."/>
            <person name="Uchiyama I."/>
            <person name="Ito T."/>
            <person name="Fujiyama A."/>
            <person name="Inagaki F."/>
            <person name="Takami H."/>
        </authorList>
    </citation>
    <scope>NUCLEOTIDE SEQUENCE</scope>
    <source>
        <strain evidence="1">Expedition CK06-06</strain>
    </source>
</reference>
<accession>X1AMR6</accession>
<evidence type="ECO:0000313" key="1">
    <source>
        <dbReference type="EMBL" id="GAG83965.1"/>
    </source>
</evidence>
<proteinExistence type="predicted"/>
<name>X1AMR6_9ZZZZ</name>
<gene>
    <name evidence="1" type="ORF">S01H4_36105</name>
</gene>
<comment type="caution">
    <text evidence="1">The sequence shown here is derived from an EMBL/GenBank/DDBJ whole genome shotgun (WGS) entry which is preliminary data.</text>
</comment>
<organism evidence="1">
    <name type="scientific">marine sediment metagenome</name>
    <dbReference type="NCBI Taxonomy" id="412755"/>
    <lineage>
        <taxon>unclassified sequences</taxon>
        <taxon>metagenomes</taxon>
        <taxon>ecological metagenomes</taxon>
    </lineage>
</organism>
<protein>
    <submittedName>
        <fullName evidence="1">Uncharacterized protein</fullName>
    </submittedName>
</protein>
<feature type="non-terminal residue" evidence="1">
    <location>
        <position position="56"/>
    </location>
</feature>
<dbReference type="AlphaFoldDB" id="X1AMR6"/>
<sequence>MNTSNNNKKMISVKPEVIQRLVLAKMLFKQGKSYCSSNDRIKFSIGLLSFHDAIEN</sequence>